<dbReference type="InterPro" id="IPR051783">
    <property type="entry name" value="NAD(P)-dependent_oxidoreduct"/>
</dbReference>
<organism evidence="2 3">
    <name type="scientific">Hymenobacter volaticus</name>
    <dbReference type="NCBI Taxonomy" id="2932254"/>
    <lineage>
        <taxon>Bacteria</taxon>
        <taxon>Pseudomonadati</taxon>
        <taxon>Bacteroidota</taxon>
        <taxon>Cytophagia</taxon>
        <taxon>Cytophagales</taxon>
        <taxon>Hymenobacteraceae</taxon>
        <taxon>Hymenobacter</taxon>
    </lineage>
</organism>
<dbReference type="Proteomes" id="UP000830401">
    <property type="component" value="Plasmid unnamed4"/>
</dbReference>
<accession>A0ABY4GEB2</accession>
<proteinExistence type="predicted"/>
<dbReference type="PANTHER" id="PTHR48079">
    <property type="entry name" value="PROTEIN YEEZ"/>
    <property type="match status" value="1"/>
</dbReference>
<reference evidence="2" key="1">
    <citation type="submission" date="2022-04" db="EMBL/GenBank/DDBJ databases">
        <title>Hymenobacter sp. isolated from the air.</title>
        <authorList>
            <person name="Won M."/>
            <person name="Lee C.-M."/>
            <person name="Woen H.-Y."/>
            <person name="Kwon S.-W."/>
        </authorList>
    </citation>
    <scope>NUCLEOTIDE SEQUENCE</scope>
    <source>
        <strain evidence="2">5420S-77</strain>
        <plasmid evidence="2">unnamed4</plasmid>
    </source>
</reference>
<name>A0ABY4GEB2_9BACT</name>
<dbReference type="SUPFAM" id="SSF51735">
    <property type="entry name" value="NAD(P)-binding Rossmann-fold domains"/>
    <property type="match status" value="1"/>
</dbReference>
<geneLocation type="plasmid" evidence="2 3">
    <name>unnamed4</name>
</geneLocation>
<dbReference type="InterPro" id="IPR036291">
    <property type="entry name" value="NAD(P)-bd_dom_sf"/>
</dbReference>
<gene>
    <name evidence="2" type="ORF">MUN86_27840</name>
</gene>
<sequence>MKVFLTGATGYIGSVIAEKLLQAGHQVVGLARSEAAAQTLKQQGIEPYYGDLNNPETLTVAAQAVDGVIHTAFDMSTGDFSAANAAEARAVEALISGLKGSNKPLILTSGTGVLGNTGELIYEEEMPITPAKSPAVKALQMRLSIEQAVLEATSLRGVVLRPPNVYGRSDGRVVFWMLRAAAQKLGAVPYASGAGQNQWTFVHVDDLADLFVLALEKAPGGELFHAGAQSGLRTQDLAAALSRGMGLNGKTVELEKAELTDAIGFAAMADYWSSNSQSSGEKARRVLGWQPQHLDLLNEVGRPSA</sequence>
<dbReference type="Pfam" id="PF01370">
    <property type="entry name" value="Epimerase"/>
    <property type="match status" value="1"/>
</dbReference>
<dbReference type="Gene3D" id="3.40.50.720">
    <property type="entry name" value="NAD(P)-binding Rossmann-like Domain"/>
    <property type="match status" value="1"/>
</dbReference>
<dbReference type="InterPro" id="IPR001509">
    <property type="entry name" value="Epimerase_deHydtase"/>
</dbReference>
<keyword evidence="2" id="KW-0614">Plasmid</keyword>
<dbReference type="PANTHER" id="PTHR48079:SF6">
    <property type="entry name" value="NAD(P)-BINDING DOMAIN-CONTAINING PROTEIN-RELATED"/>
    <property type="match status" value="1"/>
</dbReference>
<dbReference type="RefSeq" id="WP_245127023.1">
    <property type="nucleotide sequence ID" value="NZ_CP095065.1"/>
</dbReference>
<evidence type="ECO:0000313" key="3">
    <source>
        <dbReference type="Proteomes" id="UP000830401"/>
    </source>
</evidence>
<protein>
    <submittedName>
        <fullName evidence="2">NAD-dependent epimerase/dehydratase family protein</fullName>
    </submittedName>
</protein>
<evidence type="ECO:0000259" key="1">
    <source>
        <dbReference type="Pfam" id="PF01370"/>
    </source>
</evidence>
<evidence type="ECO:0000313" key="2">
    <source>
        <dbReference type="EMBL" id="UOQ69268.1"/>
    </source>
</evidence>
<dbReference type="EMBL" id="CP095065">
    <property type="protein sequence ID" value="UOQ69268.1"/>
    <property type="molecule type" value="Genomic_DNA"/>
</dbReference>
<feature type="domain" description="NAD-dependent epimerase/dehydratase" evidence="1">
    <location>
        <begin position="3"/>
        <end position="224"/>
    </location>
</feature>
<keyword evidence="3" id="KW-1185">Reference proteome</keyword>